<proteinExistence type="predicted"/>
<feature type="region of interest" description="Disordered" evidence="1">
    <location>
        <begin position="1"/>
        <end position="38"/>
    </location>
</feature>
<accession>A0AAV7QNY3</accession>
<sequence length="123" mass="13108">MALSAAHGPHSACKRRSPESGCAAEPPEVTERPKPSSLKPATLHVLSSAAGKGLSLQPEFCTRTLTPSLFGFSRGLPKTTRECGCKGRWHVSAPTSAKYYLITGIVHLTEADITRTGECAKLF</sequence>
<dbReference type="AlphaFoldDB" id="A0AAV7QNY3"/>
<evidence type="ECO:0000313" key="2">
    <source>
        <dbReference type="EMBL" id="KAJ1140208.1"/>
    </source>
</evidence>
<name>A0AAV7QNY3_PLEWA</name>
<protein>
    <submittedName>
        <fullName evidence="2">Uncharacterized protein</fullName>
    </submittedName>
</protein>
<comment type="caution">
    <text evidence="2">The sequence shown here is derived from an EMBL/GenBank/DDBJ whole genome shotgun (WGS) entry which is preliminary data.</text>
</comment>
<gene>
    <name evidence="2" type="ORF">NDU88_006566</name>
</gene>
<reference evidence="2" key="1">
    <citation type="journal article" date="2022" name="bioRxiv">
        <title>Sequencing and chromosome-scale assembly of the giantPleurodeles waltlgenome.</title>
        <authorList>
            <person name="Brown T."/>
            <person name="Elewa A."/>
            <person name="Iarovenko S."/>
            <person name="Subramanian E."/>
            <person name="Araus A.J."/>
            <person name="Petzold A."/>
            <person name="Susuki M."/>
            <person name="Suzuki K.-i.T."/>
            <person name="Hayashi T."/>
            <person name="Toyoda A."/>
            <person name="Oliveira C."/>
            <person name="Osipova E."/>
            <person name="Leigh N.D."/>
            <person name="Simon A."/>
            <person name="Yun M.H."/>
        </authorList>
    </citation>
    <scope>NUCLEOTIDE SEQUENCE</scope>
    <source>
        <strain evidence="2">20211129_DDA</strain>
        <tissue evidence="2">Liver</tissue>
    </source>
</reference>
<dbReference type="Proteomes" id="UP001066276">
    <property type="component" value="Chromosome 6"/>
</dbReference>
<keyword evidence="3" id="KW-1185">Reference proteome</keyword>
<evidence type="ECO:0000313" key="3">
    <source>
        <dbReference type="Proteomes" id="UP001066276"/>
    </source>
</evidence>
<dbReference type="EMBL" id="JANPWB010000010">
    <property type="protein sequence ID" value="KAJ1140208.1"/>
    <property type="molecule type" value="Genomic_DNA"/>
</dbReference>
<evidence type="ECO:0000256" key="1">
    <source>
        <dbReference type="SAM" id="MobiDB-lite"/>
    </source>
</evidence>
<organism evidence="2 3">
    <name type="scientific">Pleurodeles waltl</name>
    <name type="common">Iberian ribbed newt</name>
    <dbReference type="NCBI Taxonomy" id="8319"/>
    <lineage>
        <taxon>Eukaryota</taxon>
        <taxon>Metazoa</taxon>
        <taxon>Chordata</taxon>
        <taxon>Craniata</taxon>
        <taxon>Vertebrata</taxon>
        <taxon>Euteleostomi</taxon>
        <taxon>Amphibia</taxon>
        <taxon>Batrachia</taxon>
        <taxon>Caudata</taxon>
        <taxon>Salamandroidea</taxon>
        <taxon>Salamandridae</taxon>
        <taxon>Pleurodelinae</taxon>
        <taxon>Pleurodeles</taxon>
    </lineage>
</organism>